<accession>A0AAW6D7J6</accession>
<evidence type="ECO:0000313" key="2">
    <source>
        <dbReference type="EMBL" id="MDB8004848.1"/>
    </source>
</evidence>
<evidence type="ECO:0000259" key="1">
    <source>
        <dbReference type="SMART" id="SM00901"/>
    </source>
</evidence>
<dbReference type="EMBL" id="JAQLXW010000024">
    <property type="protein sequence ID" value="MDB8004848.1"/>
    <property type="molecule type" value="Genomic_DNA"/>
</dbReference>
<dbReference type="Proteomes" id="UP001210809">
    <property type="component" value="Unassembled WGS sequence"/>
</dbReference>
<dbReference type="AlphaFoldDB" id="A0AAW6D7J6"/>
<proteinExistence type="predicted"/>
<dbReference type="Pfam" id="PF08867">
    <property type="entry name" value="FRG"/>
    <property type="match status" value="1"/>
</dbReference>
<evidence type="ECO:0000313" key="3">
    <source>
        <dbReference type="Proteomes" id="UP001210809"/>
    </source>
</evidence>
<gene>
    <name evidence="2" type="ORF">PNE09_12375</name>
</gene>
<comment type="caution">
    <text evidence="2">The sequence shown here is derived from an EMBL/GenBank/DDBJ whole genome shotgun (WGS) entry which is preliminary data.</text>
</comment>
<sequence length="308" mass="36129">MLKTETFNNKSALIARLTELAESGNWVFRGYSKQDQLHPNIIRRKLVDQERELLFEFERSANQYLNTSNPVDFMSYAQHYGLATRLLDFTYNPFIALFFALFTPKGNNYTVEEDAIYYYIRYCNIEDSILIRHVPIFNHGDFFEINSMAKRSIELIETVDMMFNEKHNFITSEYLNRDKAIGQFFKIIASKTLMTDPDEYVRVNASKINRNSLFFIDPNQSNQRIVMQQGLFLFPYTLDKEKHIDLLDNNTGIIKIAKDIRDELQTYLDTIGINSYRLMPDLSSVCGAVERKVRDNRIKCSSLFKKKS</sequence>
<dbReference type="InterPro" id="IPR014966">
    <property type="entry name" value="FRG-dom"/>
</dbReference>
<feature type="domain" description="FRG" evidence="1">
    <location>
        <begin position="22"/>
        <end position="118"/>
    </location>
</feature>
<organism evidence="2 3">
    <name type="scientific">[Eubacterium] siraeum</name>
    <dbReference type="NCBI Taxonomy" id="39492"/>
    <lineage>
        <taxon>Bacteria</taxon>
        <taxon>Bacillati</taxon>
        <taxon>Bacillota</taxon>
        <taxon>Clostridia</taxon>
        <taxon>Eubacteriales</taxon>
        <taxon>Oscillospiraceae</taxon>
        <taxon>Oscillospiraceae incertae sedis</taxon>
    </lineage>
</organism>
<protein>
    <submittedName>
        <fullName evidence="2">FRG domain-containing protein</fullName>
    </submittedName>
</protein>
<dbReference type="SMART" id="SM00901">
    <property type="entry name" value="FRG"/>
    <property type="match status" value="1"/>
</dbReference>
<reference evidence="2" key="1">
    <citation type="submission" date="2023-01" db="EMBL/GenBank/DDBJ databases">
        <title>Human gut microbiome strain richness.</title>
        <authorList>
            <person name="Chen-Liaw A."/>
        </authorList>
    </citation>
    <scope>NUCLEOTIDE SEQUENCE</scope>
    <source>
        <strain evidence="2">1001283st1_G1_1001283B150217_161031</strain>
    </source>
</reference>
<name>A0AAW6D7J6_9FIRM</name>